<comment type="pathway">
    <text evidence="3">Phospholipid metabolism; CDP-diacylglycerol biosynthesis; CDP-diacylglycerol from sn-glycerol 3-phosphate: step 3/3.</text>
</comment>
<gene>
    <name evidence="25" type="ORF">SPIROBIBN47_100204</name>
</gene>
<comment type="catalytic activity">
    <reaction evidence="1">
        <text>a 1,2-diacyl-sn-glycero-3-phosphate + CTP + H(+) = a CDP-1,2-diacyl-sn-glycerol + diphosphate</text>
        <dbReference type="Rhea" id="RHEA:16229"/>
        <dbReference type="ChEBI" id="CHEBI:15378"/>
        <dbReference type="ChEBI" id="CHEBI:33019"/>
        <dbReference type="ChEBI" id="CHEBI:37563"/>
        <dbReference type="ChEBI" id="CHEBI:58332"/>
        <dbReference type="ChEBI" id="CHEBI:58608"/>
        <dbReference type="EC" id="2.7.7.41"/>
    </reaction>
</comment>
<proteinExistence type="inferred from homology"/>
<evidence type="ECO:0000256" key="18">
    <source>
        <dbReference type="ARBA" id="ARBA00029893"/>
    </source>
</evidence>
<dbReference type="GO" id="GO:0016024">
    <property type="term" value="P:CDP-diacylglycerol biosynthetic process"/>
    <property type="evidence" value="ECO:0007669"/>
    <property type="project" value="TreeGrafter"/>
</dbReference>
<keyword evidence="15 24" id="KW-0472">Membrane</keyword>
<feature type="transmembrane region" description="Helical" evidence="24">
    <location>
        <begin position="122"/>
        <end position="147"/>
    </location>
</feature>
<evidence type="ECO:0000256" key="9">
    <source>
        <dbReference type="ARBA" id="ARBA00022516"/>
    </source>
</evidence>
<keyword evidence="14" id="KW-0443">Lipid metabolism</keyword>
<evidence type="ECO:0000256" key="14">
    <source>
        <dbReference type="ARBA" id="ARBA00023098"/>
    </source>
</evidence>
<evidence type="ECO:0000256" key="22">
    <source>
        <dbReference type="ARBA" id="ARBA00032743"/>
    </source>
</evidence>
<evidence type="ECO:0000256" key="16">
    <source>
        <dbReference type="ARBA" id="ARBA00023209"/>
    </source>
</evidence>
<keyword evidence="9" id="KW-0444">Lipid biosynthesis</keyword>
<evidence type="ECO:0000256" key="6">
    <source>
        <dbReference type="ARBA" id="ARBA00012487"/>
    </source>
</evidence>
<evidence type="ECO:0000256" key="7">
    <source>
        <dbReference type="ARBA" id="ARBA00019373"/>
    </source>
</evidence>
<keyword evidence="12" id="KW-0548">Nucleotidyltransferase</keyword>
<evidence type="ECO:0000256" key="8">
    <source>
        <dbReference type="ARBA" id="ARBA00022475"/>
    </source>
</evidence>
<evidence type="ECO:0000256" key="15">
    <source>
        <dbReference type="ARBA" id="ARBA00023136"/>
    </source>
</evidence>
<keyword evidence="11 24" id="KW-0812">Transmembrane</keyword>
<evidence type="ECO:0000313" key="25">
    <source>
        <dbReference type="EMBL" id="SLM09986.1"/>
    </source>
</evidence>
<feature type="transmembrane region" description="Helical" evidence="24">
    <location>
        <begin position="9"/>
        <end position="26"/>
    </location>
</feature>
<evidence type="ECO:0000256" key="19">
    <source>
        <dbReference type="ARBA" id="ARBA00031825"/>
    </source>
</evidence>
<evidence type="ECO:0000256" key="4">
    <source>
        <dbReference type="ARBA" id="ARBA00005189"/>
    </source>
</evidence>
<evidence type="ECO:0000256" key="23">
    <source>
        <dbReference type="ARBA" id="ARBA00033406"/>
    </source>
</evidence>
<keyword evidence="8" id="KW-1003">Cell membrane</keyword>
<keyword evidence="13 24" id="KW-1133">Transmembrane helix</keyword>
<keyword evidence="10" id="KW-0808">Transferase</keyword>
<dbReference type="GO" id="GO:0005886">
    <property type="term" value="C:plasma membrane"/>
    <property type="evidence" value="ECO:0007669"/>
    <property type="project" value="UniProtKB-SubCell"/>
</dbReference>
<evidence type="ECO:0000256" key="20">
    <source>
        <dbReference type="ARBA" id="ARBA00032253"/>
    </source>
</evidence>
<feature type="transmembrane region" description="Helical" evidence="24">
    <location>
        <begin position="90"/>
        <end position="110"/>
    </location>
</feature>
<dbReference type="GO" id="GO:0004605">
    <property type="term" value="F:phosphatidate cytidylyltransferase activity"/>
    <property type="evidence" value="ECO:0007669"/>
    <property type="project" value="UniProtKB-EC"/>
</dbReference>
<evidence type="ECO:0000256" key="10">
    <source>
        <dbReference type="ARBA" id="ARBA00022679"/>
    </source>
</evidence>
<dbReference type="EC" id="2.7.7.41" evidence="6"/>
<comment type="subcellular location">
    <subcellularLocation>
        <location evidence="2">Cell membrane</location>
        <topology evidence="2">Multi-pass membrane protein</topology>
    </subcellularLocation>
</comment>
<dbReference type="PANTHER" id="PTHR46382:SF1">
    <property type="entry name" value="PHOSPHATIDATE CYTIDYLYLTRANSFERASE"/>
    <property type="match status" value="1"/>
</dbReference>
<feature type="transmembrane region" description="Helical" evidence="24">
    <location>
        <begin position="273"/>
        <end position="291"/>
    </location>
</feature>
<evidence type="ECO:0000256" key="12">
    <source>
        <dbReference type="ARBA" id="ARBA00022695"/>
    </source>
</evidence>
<feature type="transmembrane region" description="Helical" evidence="24">
    <location>
        <begin position="153"/>
        <end position="171"/>
    </location>
</feature>
<evidence type="ECO:0000256" key="11">
    <source>
        <dbReference type="ARBA" id="ARBA00022692"/>
    </source>
</evidence>
<dbReference type="Pfam" id="PF01148">
    <property type="entry name" value="CTP_transf_1"/>
    <property type="match status" value="1"/>
</dbReference>
<organism evidence="25">
    <name type="scientific">uncultured spirochete</name>
    <dbReference type="NCBI Taxonomy" id="156406"/>
    <lineage>
        <taxon>Bacteria</taxon>
        <taxon>Pseudomonadati</taxon>
        <taxon>Spirochaetota</taxon>
        <taxon>Spirochaetia</taxon>
        <taxon>Spirochaetales</taxon>
        <taxon>environmental samples</taxon>
    </lineage>
</organism>
<comment type="similarity">
    <text evidence="5">Belongs to the CDS family.</text>
</comment>
<comment type="pathway">
    <text evidence="4">Lipid metabolism.</text>
</comment>
<evidence type="ECO:0000256" key="1">
    <source>
        <dbReference type="ARBA" id="ARBA00001698"/>
    </source>
</evidence>
<accession>A0A3P3XFL2</accession>
<dbReference type="PANTHER" id="PTHR46382">
    <property type="entry name" value="PHOSPHATIDATE CYTIDYLYLTRANSFERASE"/>
    <property type="match status" value="1"/>
</dbReference>
<evidence type="ECO:0000256" key="24">
    <source>
        <dbReference type="SAM" id="Phobius"/>
    </source>
</evidence>
<evidence type="ECO:0000256" key="5">
    <source>
        <dbReference type="ARBA" id="ARBA00010185"/>
    </source>
</evidence>
<feature type="transmembrane region" description="Helical" evidence="24">
    <location>
        <begin position="64"/>
        <end position="84"/>
    </location>
</feature>
<evidence type="ECO:0000256" key="13">
    <source>
        <dbReference type="ARBA" id="ARBA00022989"/>
    </source>
</evidence>
<keyword evidence="17" id="KW-1208">Phospholipid metabolism</keyword>
<reference evidence="25" key="1">
    <citation type="submission" date="2017-02" db="EMBL/GenBank/DDBJ databases">
        <authorList>
            <person name="Regsiter A."/>
            <person name="William W."/>
        </authorList>
    </citation>
    <scope>NUCLEOTIDE SEQUENCE</scope>
    <source>
        <strain evidence="25">Bib</strain>
    </source>
</reference>
<feature type="transmembrane region" description="Helical" evidence="24">
    <location>
        <begin position="191"/>
        <end position="211"/>
    </location>
</feature>
<dbReference type="AlphaFoldDB" id="A0A3P3XFL2"/>
<protein>
    <recommendedName>
        <fullName evidence="7">Phosphatidate cytidylyltransferase</fullName>
        <ecNumber evidence="6">2.7.7.41</ecNumber>
    </recommendedName>
    <alternativeName>
        <fullName evidence="20">CDP-DAG synthase</fullName>
    </alternativeName>
    <alternativeName>
        <fullName evidence="22">CDP-DG synthase</fullName>
    </alternativeName>
    <alternativeName>
        <fullName evidence="18">CDP-diacylglycerol synthase</fullName>
    </alternativeName>
    <alternativeName>
        <fullName evidence="21">CDP-diglyceride pyrophosphorylase</fullName>
    </alternativeName>
    <alternativeName>
        <fullName evidence="23">CDP-diglyceride synthase</fullName>
    </alternativeName>
    <alternativeName>
        <fullName evidence="19">CTP:phosphatidate cytidylyltransferase</fullName>
    </alternativeName>
</protein>
<dbReference type="EMBL" id="FWDM01000002">
    <property type="protein sequence ID" value="SLM09986.1"/>
    <property type="molecule type" value="Genomic_DNA"/>
</dbReference>
<evidence type="ECO:0000256" key="21">
    <source>
        <dbReference type="ARBA" id="ARBA00032396"/>
    </source>
</evidence>
<name>A0A3P3XFL2_9SPIR</name>
<keyword evidence="16" id="KW-0594">Phospholipid biosynthesis</keyword>
<evidence type="ECO:0000256" key="17">
    <source>
        <dbReference type="ARBA" id="ARBA00023264"/>
    </source>
</evidence>
<evidence type="ECO:0000256" key="3">
    <source>
        <dbReference type="ARBA" id="ARBA00005119"/>
    </source>
</evidence>
<evidence type="ECO:0000256" key="2">
    <source>
        <dbReference type="ARBA" id="ARBA00004651"/>
    </source>
</evidence>
<feature type="transmembrane region" description="Helical" evidence="24">
    <location>
        <begin position="223"/>
        <end position="243"/>
    </location>
</feature>
<sequence>MNANTRSRLLLFFGGIPLFALVLFFLPFGHYALLALLVLAVQYLSSLELRAMLRKSERADPGNFVTIVGLVQSLAVYIACVAGARPLEAAAVMFLISILCLMIVLSPIAFSKKESFPLLLSTAGSISLAHFYTGILPGFLMLIVAGFPDAKNAIITFALLTFGNDSLAWLFGKLFGKRRNVVDVSPNKSVAGFIGGAIGSIAGAFLGLGPLAGSWKPEGSRYLVLSLILGAGMAFFVIAGDLFESALKRSAGMKDSGVIVPGRGGVLDSFDSLYFSAPFFVAFSYLARLFFL</sequence>